<proteinExistence type="predicted"/>
<accession>A0ABR1P6U3</accession>
<comment type="caution">
    <text evidence="1">The sequence shown here is derived from an EMBL/GenBank/DDBJ whole genome shotgun (WGS) entry which is preliminary data.</text>
</comment>
<dbReference type="Proteomes" id="UP001430848">
    <property type="component" value="Unassembled WGS sequence"/>
</dbReference>
<evidence type="ECO:0000313" key="2">
    <source>
        <dbReference type="Proteomes" id="UP001430848"/>
    </source>
</evidence>
<dbReference type="InterPro" id="IPR032675">
    <property type="entry name" value="LRR_dom_sf"/>
</dbReference>
<evidence type="ECO:0008006" key="3">
    <source>
        <dbReference type="Google" id="ProtNLM"/>
    </source>
</evidence>
<keyword evidence="2" id="KW-1185">Reference proteome</keyword>
<protein>
    <recommendedName>
        <fullName evidence="3">F-box domain-containing protein</fullName>
    </recommendedName>
</protein>
<name>A0ABR1P6U3_DIAER</name>
<organism evidence="1 2">
    <name type="scientific">Diaporthe eres</name>
    <name type="common">Phomopsis oblonga</name>
    <dbReference type="NCBI Taxonomy" id="83184"/>
    <lineage>
        <taxon>Eukaryota</taxon>
        <taxon>Fungi</taxon>
        <taxon>Dikarya</taxon>
        <taxon>Ascomycota</taxon>
        <taxon>Pezizomycotina</taxon>
        <taxon>Sordariomycetes</taxon>
        <taxon>Sordariomycetidae</taxon>
        <taxon>Diaporthales</taxon>
        <taxon>Diaporthaceae</taxon>
        <taxon>Diaporthe</taxon>
        <taxon>Diaporthe eres species complex</taxon>
    </lineage>
</organism>
<evidence type="ECO:0000313" key="1">
    <source>
        <dbReference type="EMBL" id="KAK7727946.1"/>
    </source>
</evidence>
<reference evidence="1 2" key="1">
    <citation type="submission" date="2024-02" db="EMBL/GenBank/DDBJ databases">
        <title>De novo assembly and annotation of 12 fungi associated with fruit tree decline syndrome in Ontario, Canada.</title>
        <authorList>
            <person name="Sulman M."/>
            <person name="Ellouze W."/>
            <person name="Ilyukhin E."/>
        </authorList>
    </citation>
    <scope>NUCLEOTIDE SEQUENCE [LARGE SCALE GENOMIC DNA]</scope>
    <source>
        <strain evidence="1 2">M169</strain>
    </source>
</reference>
<dbReference type="Gene3D" id="3.80.10.10">
    <property type="entry name" value="Ribonuclease Inhibitor"/>
    <property type="match status" value="1"/>
</dbReference>
<sequence>MALIFSDGPNGLMDGSNAAVFFRLPSLRVFKALAMDVAGLTLDEADPSGSRTALQPPADQLFPNGTSSVEELHLYRSFITDNGLRVLTRSCRRLRVLTLEPEWNHFLSNFELSFESIAAAIRLHSASLEKMLIENPYPDDFIDLDPGSLGDCLLSCVKLESLVINLVMLYGRQYYDNNSTTPPLSELLPPGLTDLGISILPSLVGVQATKDNIVGLLRQCGPKGRFSRLKKIDLIGSSTEFMEDQEIIALAKKSGVELTQHDMQVSMV</sequence>
<dbReference type="EMBL" id="JAKNSF020000035">
    <property type="protein sequence ID" value="KAK7727946.1"/>
    <property type="molecule type" value="Genomic_DNA"/>
</dbReference>
<gene>
    <name evidence="1" type="ORF">SLS63_006797</name>
</gene>